<organism evidence="1 3">
    <name type="scientific">Escherichia coli</name>
    <dbReference type="NCBI Taxonomy" id="562"/>
    <lineage>
        <taxon>Bacteria</taxon>
        <taxon>Pseudomonadati</taxon>
        <taxon>Pseudomonadota</taxon>
        <taxon>Gammaproteobacteria</taxon>
        <taxon>Enterobacterales</taxon>
        <taxon>Enterobacteriaceae</taxon>
        <taxon>Escherichia</taxon>
    </lineage>
</organism>
<gene>
    <name evidence="1" type="ORF">NCTC10767_04070</name>
    <name evidence="2" type="ORF">NCTC9081_02269</name>
</gene>
<proteinExistence type="predicted"/>
<sequence length="226" mass="25163">MAVIPMSYSPATVARRFSILDGVTIQGVLYQIIWDPKTPFAAVIEAAPSVIDGDIRHKVVATLELQRRSQLEGVFVRKLWEEQDVAQIEGIVVDGAVRDVSLATFVYETIATKAGVILLSDNEQYEGGKALWQHIARRSTNLKVFILDTDSARYYPFDGDRICYDGESILNQKSGVNILIETNTVLFLWPNLLMEKPHNLPIASCSWSSGNLKQNKQGITGMLSHL</sequence>
<evidence type="ECO:0000313" key="2">
    <source>
        <dbReference type="EMBL" id="STJ16860.1"/>
    </source>
</evidence>
<dbReference type="EMBL" id="UFXW01000004">
    <property type="protein sequence ID" value="STC86578.1"/>
    <property type="molecule type" value="Genomic_DNA"/>
</dbReference>
<evidence type="ECO:0000313" key="3">
    <source>
        <dbReference type="Proteomes" id="UP000254647"/>
    </source>
</evidence>
<evidence type="ECO:0000313" key="4">
    <source>
        <dbReference type="Proteomes" id="UP000254716"/>
    </source>
</evidence>
<evidence type="ECO:0000313" key="1">
    <source>
        <dbReference type="EMBL" id="STC86578.1"/>
    </source>
</evidence>
<protein>
    <submittedName>
        <fullName evidence="1">Uncharacterized protein</fullName>
    </submittedName>
</protein>
<dbReference type="EMBL" id="UGCV01000008">
    <property type="protein sequence ID" value="STJ16860.1"/>
    <property type="molecule type" value="Genomic_DNA"/>
</dbReference>
<name>A0A376DCJ1_ECOLX</name>
<dbReference type="Proteomes" id="UP000254647">
    <property type="component" value="Unassembled WGS sequence"/>
</dbReference>
<dbReference type="Proteomes" id="UP000254716">
    <property type="component" value="Unassembled WGS sequence"/>
</dbReference>
<accession>A0A376DCJ1</accession>
<reference evidence="3 4" key="1">
    <citation type="submission" date="2018-06" db="EMBL/GenBank/DDBJ databases">
        <authorList>
            <consortium name="Pathogen Informatics"/>
            <person name="Doyle S."/>
        </authorList>
    </citation>
    <scope>NUCLEOTIDE SEQUENCE [LARGE SCALE GENOMIC DNA]</scope>
    <source>
        <strain evidence="1 3">NCTC10767</strain>
        <strain evidence="2 4">NCTC9081</strain>
    </source>
</reference>
<dbReference type="AlphaFoldDB" id="A0A376DCJ1"/>